<sequence length="204" mass="22933">MKTRFKIIAYVVGVLLFAVACTEEAKKNIKDAKQVVSATTSYAKDVTSMQKEIERLQKLTPVTNEQLKAWLPESVGNLNRTGFKIGQGAYMKISMIEGTYMGDDRKKKINITIMDGAGPTGSAMVPGYGLLGNFETEVEDERKHLQTVTVNGIKAKQTYYKKRNGTQLMFIYNKRFIVTVNSNNMDVDETWGAVKKMQLNKLEN</sequence>
<protein>
    <submittedName>
        <fullName evidence="1">Uncharacterized protein</fullName>
    </submittedName>
</protein>
<organism evidence="1 2">
    <name type="scientific">Spongiivirga citrea</name>
    <dbReference type="NCBI Taxonomy" id="1481457"/>
    <lineage>
        <taxon>Bacteria</taxon>
        <taxon>Pseudomonadati</taxon>
        <taxon>Bacteroidota</taxon>
        <taxon>Flavobacteriia</taxon>
        <taxon>Flavobacteriales</taxon>
        <taxon>Flavobacteriaceae</taxon>
        <taxon>Spongiivirga</taxon>
    </lineage>
</organism>
<dbReference type="EMBL" id="JAABOQ010000009">
    <property type="protein sequence ID" value="NER19063.1"/>
    <property type="molecule type" value="Genomic_DNA"/>
</dbReference>
<name>A0A6M0CQ70_9FLAO</name>
<reference evidence="1 2" key="1">
    <citation type="submission" date="2020-01" db="EMBL/GenBank/DDBJ databases">
        <title>Spongiivirga citrea KCTC 32990T.</title>
        <authorList>
            <person name="Wang G."/>
        </authorList>
    </citation>
    <scope>NUCLEOTIDE SEQUENCE [LARGE SCALE GENOMIC DNA]</scope>
    <source>
        <strain evidence="1 2">KCTC 32990</strain>
    </source>
</reference>
<dbReference type="RefSeq" id="WP_164033750.1">
    <property type="nucleotide sequence ID" value="NZ_JAABOQ010000009.1"/>
</dbReference>
<dbReference type="PROSITE" id="PS51257">
    <property type="entry name" value="PROKAR_LIPOPROTEIN"/>
    <property type="match status" value="1"/>
</dbReference>
<accession>A0A6M0CQ70</accession>
<dbReference type="AlphaFoldDB" id="A0A6M0CQ70"/>
<evidence type="ECO:0000313" key="1">
    <source>
        <dbReference type="EMBL" id="NER19063.1"/>
    </source>
</evidence>
<evidence type="ECO:0000313" key="2">
    <source>
        <dbReference type="Proteomes" id="UP000474296"/>
    </source>
</evidence>
<keyword evidence="2" id="KW-1185">Reference proteome</keyword>
<dbReference type="Proteomes" id="UP000474296">
    <property type="component" value="Unassembled WGS sequence"/>
</dbReference>
<gene>
    <name evidence="1" type="ORF">GWK10_17745</name>
</gene>
<comment type="caution">
    <text evidence="1">The sequence shown here is derived from an EMBL/GenBank/DDBJ whole genome shotgun (WGS) entry which is preliminary data.</text>
</comment>
<proteinExistence type="predicted"/>